<evidence type="ECO:0000313" key="2">
    <source>
        <dbReference type="EMBL" id="CAB4138623.1"/>
    </source>
</evidence>
<organism evidence="2">
    <name type="scientific">uncultured Caudovirales phage</name>
    <dbReference type="NCBI Taxonomy" id="2100421"/>
    <lineage>
        <taxon>Viruses</taxon>
        <taxon>Duplodnaviria</taxon>
        <taxon>Heunggongvirae</taxon>
        <taxon>Uroviricota</taxon>
        <taxon>Caudoviricetes</taxon>
        <taxon>Peduoviridae</taxon>
        <taxon>Maltschvirus</taxon>
        <taxon>Maltschvirus maltsch</taxon>
    </lineage>
</organism>
<sequence length="87" mass="9872">MKSPVPFLKPKSYYASPFKALVTKDEVVTQINPPQPTPVIEDVIVPEHIVNDEPIQLIEPEQPLETPTVEQPKLKKPKHNKSQEPKL</sequence>
<protein>
    <submittedName>
        <fullName evidence="2">Uncharacterized protein</fullName>
    </submittedName>
</protein>
<gene>
    <name evidence="2" type="ORF">UFOVP331_183</name>
</gene>
<dbReference type="EMBL" id="LR796345">
    <property type="protein sequence ID" value="CAB4138623.1"/>
    <property type="molecule type" value="Genomic_DNA"/>
</dbReference>
<feature type="region of interest" description="Disordered" evidence="1">
    <location>
        <begin position="55"/>
        <end position="87"/>
    </location>
</feature>
<evidence type="ECO:0000256" key="1">
    <source>
        <dbReference type="SAM" id="MobiDB-lite"/>
    </source>
</evidence>
<accession>A0A6J5LZF1</accession>
<reference evidence="2" key="1">
    <citation type="submission" date="2020-04" db="EMBL/GenBank/DDBJ databases">
        <authorList>
            <person name="Chiriac C."/>
            <person name="Salcher M."/>
            <person name="Ghai R."/>
            <person name="Kavagutti S V."/>
        </authorList>
    </citation>
    <scope>NUCLEOTIDE SEQUENCE</scope>
</reference>
<name>A0A6J5LZF1_9CAUD</name>
<proteinExistence type="predicted"/>